<dbReference type="EMBL" id="RXIC02000024">
    <property type="protein sequence ID" value="KAB1208971.1"/>
    <property type="molecule type" value="Genomic_DNA"/>
</dbReference>
<gene>
    <name evidence="1" type="ORF">CJ030_MR6G000520</name>
</gene>
<dbReference type="AlphaFoldDB" id="A0A6A1V8G2"/>
<sequence>MAEIATVFLSPFLQAFFEKVASREFVDFFRRRKLDDGLLKKMKIALLSVMSARRCGGKASQKSYSENMA</sequence>
<reference evidence="1 2" key="1">
    <citation type="journal article" date="2019" name="Plant Biotechnol. J.">
        <title>The red bayberry genome and genetic basis of sex determination.</title>
        <authorList>
            <person name="Jia H.M."/>
            <person name="Jia H.J."/>
            <person name="Cai Q.L."/>
            <person name="Wang Y."/>
            <person name="Zhao H.B."/>
            <person name="Yang W.F."/>
            <person name="Wang G.Y."/>
            <person name="Li Y.H."/>
            <person name="Zhan D.L."/>
            <person name="Shen Y.T."/>
            <person name="Niu Q.F."/>
            <person name="Chang L."/>
            <person name="Qiu J."/>
            <person name="Zhao L."/>
            <person name="Xie H.B."/>
            <person name="Fu W.Y."/>
            <person name="Jin J."/>
            <person name="Li X.W."/>
            <person name="Jiao Y."/>
            <person name="Zhou C.C."/>
            <person name="Tu T."/>
            <person name="Chai C.Y."/>
            <person name="Gao J.L."/>
            <person name="Fan L.J."/>
            <person name="van de Weg E."/>
            <person name="Wang J.Y."/>
            <person name="Gao Z.S."/>
        </authorList>
    </citation>
    <scope>NUCLEOTIDE SEQUENCE [LARGE SCALE GENOMIC DNA]</scope>
    <source>
        <tissue evidence="1">Leaves</tissue>
    </source>
</reference>
<accession>A0A6A1V8G2</accession>
<dbReference type="OrthoDB" id="1194197at2759"/>
<proteinExistence type="predicted"/>
<evidence type="ECO:0000313" key="1">
    <source>
        <dbReference type="EMBL" id="KAB1208971.1"/>
    </source>
</evidence>
<dbReference type="Proteomes" id="UP000516437">
    <property type="component" value="Chromosome 6"/>
</dbReference>
<organism evidence="1 2">
    <name type="scientific">Morella rubra</name>
    <name type="common">Chinese bayberry</name>
    <dbReference type="NCBI Taxonomy" id="262757"/>
    <lineage>
        <taxon>Eukaryota</taxon>
        <taxon>Viridiplantae</taxon>
        <taxon>Streptophyta</taxon>
        <taxon>Embryophyta</taxon>
        <taxon>Tracheophyta</taxon>
        <taxon>Spermatophyta</taxon>
        <taxon>Magnoliopsida</taxon>
        <taxon>eudicotyledons</taxon>
        <taxon>Gunneridae</taxon>
        <taxon>Pentapetalae</taxon>
        <taxon>rosids</taxon>
        <taxon>fabids</taxon>
        <taxon>Fagales</taxon>
        <taxon>Myricaceae</taxon>
        <taxon>Morella</taxon>
    </lineage>
</organism>
<keyword evidence="2" id="KW-1185">Reference proteome</keyword>
<name>A0A6A1V8G2_9ROSI</name>
<protein>
    <submittedName>
        <fullName evidence="1">Uncharacterized protein</fullName>
    </submittedName>
</protein>
<evidence type="ECO:0000313" key="2">
    <source>
        <dbReference type="Proteomes" id="UP000516437"/>
    </source>
</evidence>
<comment type="caution">
    <text evidence="1">The sequence shown here is derived from an EMBL/GenBank/DDBJ whole genome shotgun (WGS) entry which is preliminary data.</text>
</comment>